<keyword evidence="1" id="KW-0812">Transmembrane</keyword>
<evidence type="ECO:0000313" key="2">
    <source>
        <dbReference type="EMBL" id="TMI93764.1"/>
    </source>
</evidence>
<gene>
    <name evidence="2" type="ORF">E6H00_00735</name>
</gene>
<keyword evidence="1" id="KW-0472">Membrane</keyword>
<feature type="transmembrane region" description="Helical" evidence="1">
    <location>
        <begin position="27"/>
        <end position="47"/>
    </location>
</feature>
<protein>
    <recommendedName>
        <fullName evidence="4">Type 4 fimbrial biogenesis protein PilX N-terminal domain-containing protein</fullName>
    </recommendedName>
</protein>
<evidence type="ECO:0008006" key="4">
    <source>
        <dbReference type="Google" id="ProtNLM"/>
    </source>
</evidence>
<dbReference type="Proteomes" id="UP000318509">
    <property type="component" value="Unassembled WGS sequence"/>
</dbReference>
<sequence>MRVLGEREHPARQGAGAAGGERGATMIFVLMAILLVGAVTISVMQVISGDVGGGIEAVEADQVFNIAQAGAHYVIGKLQLAGTPQNYPGETVPVTNGSTALGTATVSVSCIQTGQAPTSTGCSGAYPGFRRIVSIGTLPVSGPSRTIVAVVQGTPSGGGSGNWSTGVCALGSITNDTRGGDTTTIHSDIVSNGPLNLTPPAGGGTVTVLGDPGPPPATGKLSAVGTVTCGAGCSAAGGVSGGNPGPLCSAPTLPTFTPGATDYTEAAGTTYTINSGTGYSFRNFSVSGGTCSGVTPMTTLQIQAGAAGTTTVVQFNTLTMSSCTRLVILGAGNIDMRIGATTGLALDINPYKTNGNPVHFGVTSADTFSTPMPVPASQLTVWVQSDGNIPGGTSLCKQVNSDPVSTSCAARLSHSSGGATVIVPNGLVQIDDSASPNPMKGAVLGNQVAFSGNGTFTQDVSGLSSFSSGATYTNFKRLMSWKDQ</sequence>
<evidence type="ECO:0000256" key="1">
    <source>
        <dbReference type="SAM" id="Phobius"/>
    </source>
</evidence>
<keyword evidence="1" id="KW-1133">Transmembrane helix</keyword>
<dbReference type="EMBL" id="VBAK01000016">
    <property type="protein sequence ID" value="TMI93764.1"/>
    <property type="molecule type" value="Genomic_DNA"/>
</dbReference>
<comment type="caution">
    <text evidence="2">The sequence shown here is derived from an EMBL/GenBank/DDBJ whole genome shotgun (WGS) entry which is preliminary data.</text>
</comment>
<name>A0A537KDE6_9BACT</name>
<accession>A0A537KDE6</accession>
<reference evidence="2 3" key="1">
    <citation type="journal article" date="2019" name="Nat. Microbiol.">
        <title>Mediterranean grassland soil C-N compound turnover is dependent on rainfall and depth, and is mediated by genomically divergent microorganisms.</title>
        <authorList>
            <person name="Diamond S."/>
            <person name="Andeer P.F."/>
            <person name="Li Z."/>
            <person name="Crits-Christoph A."/>
            <person name="Burstein D."/>
            <person name="Anantharaman K."/>
            <person name="Lane K.R."/>
            <person name="Thomas B.C."/>
            <person name="Pan C."/>
            <person name="Northen T.R."/>
            <person name="Banfield J.F."/>
        </authorList>
    </citation>
    <scope>NUCLEOTIDE SEQUENCE [LARGE SCALE GENOMIC DNA]</scope>
    <source>
        <strain evidence="2">NP_3</strain>
    </source>
</reference>
<dbReference type="AlphaFoldDB" id="A0A537KDE6"/>
<evidence type="ECO:0000313" key="3">
    <source>
        <dbReference type="Proteomes" id="UP000318509"/>
    </source>
</evidence>
<proteinExistence type="predicted"/>
<organism evidence="2 3">
    <name type="scientific">Candidatus Segetimicrobium genomatis</name>
    <dbReference type="NCBI Taxonomy" id="2569760"/>
    <lineage>
        <taxon>Bacteria</taxon>
        <taxon>Bacillati</taxon>
        <taxon>Candidatus Sysuimicrobiota</taxon>
        <taxon>Candidatus Sysuimicrobiia</taxon>
        <taxon>Candidatus Sysuimicrobiales</taxon>
        <taxon>Candidatus Segetimicrobiaceae</taxon>
        <taxon>Candidatus Segetimicrobium</taxon>
    </lineage>
</organism>